<evidence type="ECO:0000256" key="1">
    <source>
        <dbReference type="SAM" id="MobiDB-lite"/>
    </source>
</evidence>
<feature type="compositionally biased region" description="Polar residues" evidence="1">
    <location>
        <begin position="161"/>
        <end position="170"/>
    </location>
</feature>
<feature type="region of interest" description="Disordered" evidence="1">
    <location>
        <begin position="92"/>
        <end position="138"/>
    </location>
</feature>
<evidence type="ECO:0000313" key="2">
    <source>
        <dbReference type="EMBL" id="CAH2315938.1"/>
    </source>
</evidence>
<accession>A0AAD1T5Z4</accession>
<name>A0AAD1T5Z4_PELCU</name>
<protein>
    <submittedName>
        <fullName evidence="2">Uncharacterized protein</fullName>
    </submittedName>
</protein>
<keyword evidence="3" id="KW-1185">Reference proteome</keyword>
<evidence type="ECO:0000313" key="3">
    <source>
        <dbReference type="Proteomes" id="UP001295444"/>
    </source>
</evidence>
<reference evidence="2" key="1">
    <citation type="submission" date="2022-03" db="EMBL/GenBank/DDBJ databases">
        <authorList>
            <person name="Alioto T."/>
            <person name="Alioto T."/>
            <person name="Gomez Garrido J."/>
        </authorList>
    </citation>
    <scope>NUCLEOTIDE SEQUENCE</scope>
</reference>
<sequence length="170" mass="18832">MRLLLWVRNILTSMGIESNSDSPLISLVFRVRKSAAAPSGVPRDVIAVTRDVSARSEIMQRSREMGAVPCEGHRVAICAEIPFSVSTERKRLAPVARRRRDSSIRPVKTHQLHKEKTSPEPSPSATLEAYHETPPRNCQLEYRPSATQILDGSEAPEVGKCSSTHTYADT</sequence>
<organism evidence="2 3">
    <name type="scientific">Pelobates cultripes</name>
    <name type="common">Western spadefoot toad</name>
    <dbReference type="NCBI Taxonomy" id="61616"/>
    <lineage>
        <taxon>Eukaryota</taxon>
        <taxon>Metazoa</taxon>
        <taxon>Chordata</taxon>
        <taxon>Craniata</taxon>
        <taxon>Vertebrata</taxon>
        <taxon>Euteleostomi</taxon>
        <taxon>Amphibia</taxon>
        <taxon>Batrachia</taxon>
        <taxon>Anura</taxon>
        <taxon>Pelobatoidea</taxon>
        <taxon>Pelobatidae</taxon>
        <taxon>Pelobates</taxon>
    </lineage>
</organism>
<gene>
    <name evidence="2" type="ORF">PECUL_23A035327</name>
</gene>
<feature type="region of interest" description="Disordered" evidence="1">
    <location>
        <begin position="151"/>
        <end position="170"/>
    </location>
</feature>
<dbReference type="Proteomes" id="UP001295444">
    <property type="component" value="Chromosome 09"/>
</dbReference>
<dbReference type="EMBL" id="OW240920">
    <property type="protein sequence ID" value="CAH2315938.1"/>
    <property type="molecule type" value="Genomic_DNA"/>
</dbReference>
<proteinExistence type="predicted"/>
<dbReference type="AlphaFoldDB" id="A0AAD1T5Z4"/>